<dbReference type="EMBL" id="JAINUF010000002">
    <property type="protein sequence ID" value="KAJ8376856.1"/>
    <property type="molecule type" value="Genomic_DNA"/>
</dbReference>
<gene>
    <name evidence="2" type="ORF">SKAU_G00074360</name>
</gene>
<reference evidence="2" key="1">
    <citation type="journal article" date="2023" name="Science">
        <title>Genome structures resolve the early diversification of teleost fishes.</title>
        <authorList>
            <person name="Parey E."/>
            <person name="Louis A."/>
            <person name="Montfort J."/>
            <person name="Bouchez O."/>
            <person name="Roques C."/>
            <person name="Iampietro C."/>
            <person name="Lluch J."/>
            <person name="Castinel A."/>
            <person name="Donnadieu C."/>
            <person name="Desvignes T."/>
            <person name="Floi Bucao C."/>
            <person name="Jouanno E."/>
            <person name="Wen M."/>
            <person name="Mejri S."/>
            <person name="Dirks R."/>
            <person name="Jansen H."/>
            <person name="Henkel C."/>
            <person name="Chen W.J."/>
            <person name="Zahm M."/>
            <person name="Cabau C."/>
            <person name="Klopp C."/>
            <person name="Thompson A.W."/>
            <person name="Robinson-Rechavi M."/>
            <person name="Braasch I."/>
            <person name="Lecointre G."/>
            <person name="Bobe J."/>
            <person name="Postlethwait J.H."/>
            <person name="Berthelot C."/>
            <person name="Roest Crollius H."/>
            <person name="Guiguen Y."/>
        </authorList>
    </citation>
    <scope>NUCLEOTIDE SEQUENCE</scope>
    <source>
        <strain evidence="2">WJC10195</strain>
    </source>
</reference>
<dbReference type="AlphaFoldDB" id="A0A9Q1G7V6"/>
<comment type="caution">
    <text evidence="2">The sequence shown here is derived from an EMBL/GenBank/DDBJ whole genome shotgun (WGS) entry which is preliminary data.</text>
</comment>
<evidence type="ECO:0000313" key="2">
    <source>
        <dbReference type="EMBL" id="KAJ8376856.1"/>
    </source>
</evidence>
<dbReference type="Proteomes" id="UP001152622">
    <property type="component" value="Chromosome 2"/>
</dbReference>
<evidence type="ECO:0000313" key="3">
    <source>
        <dbReference type="Proteomes" id="UP001152622"/>
    </source>
</evidence>
<accession>A0A9Q1G7V6</accession>
<name>A0A9Q1G7V6_SYNKA</name>
<feature type="region of interest" description="Disordered" evidence="1">
    <location>
        <begin position="51"/>
        <end position="74"/>
    </location>
</feature>
<proteinExistence type="predicted"/>
<sequence>MRESTFPQWLAQRCQVISSALILGWRATALGCGVRDDMLYSFCPIRANSTSLQAPQQTGATPSPPPPGTRVQPCRGVACLPRPAVFRTQESPSSGEQNHP</sequence>
<protein>
    <submittedName>
        <fullName evidence="2">Uncharacterized protein</fullName>
    </submittedName>
</protein>
<evidence type="ECO:0000256" key="1">
    <source>
        <dbReference type="SAM" id="MobiDB-lite"/>
    </source>
</evidence>
<organism evidence="2 3">
    <name type="scientific">Synaphobranchus kaupii</name>
    <name type="common">Kaup's arrowtooth eel</name>
    <dbReference type="NCBI Taxonomy" id="118154"/>
    <lineage>
        <taxon>Eukaryota</taxon>
        <taxon>Metazoa</taxon>
        <taxon>Chordata</taxon>
        <taxon>Craniata</taxon>
        <taxon>Vertebrata</taxon>
        <taxon>Euteleostomi</taxon>
        <taxon>Actinopterygii</taxon>
        <taxon>Neopterygii</taxon>
        <taxon>Teleostei</taxon>
        <taxon>Anguilliformes</taxon>
        <taxon>Synaphobranchidae</taxon>
        <taxon>Synaphobranchus</taxon>
    </lineage>
</organism>
<keyword evidence="3" id="KW-1185">Reference proteome</keyword>